<comment type="caution">
    <text evidence="15">The sequence shown here is derived from an EMBL/GenBank/DDBJ whole genome shotgun (WGS) entry which is preliminary data.</text>
</comment>
<dbReference type="Proteomes" id="UP000220768">
    <property type="component" value="Unassembled WGS sequence"/>
</dbReference>
<dbReference type="RefSeq" id="WP_097614371.1">
    <property type="nucleotide sequence ID" value="NZ_NWSV01000017.1"/>
</dbReference>
<dbReference type="FunFam" id="1.10.730.10:FF:000012">
    <property type="entry name" value="Leucine--tRNA ligase"/>
    <property type="match status" value="1"/>
</dbReference>
<evidence type="ECO:0000313" key="16">
    <source>
        <dbReference type="Proteomes" id="UP000220768"/>
    </source>
</evidence>
<dbReference type="HAMAP" id="MF_00049_B">
    <property type="entry name" value="Leu_tRNA_synth_B"/>
    <property type="match status" value="1"/>
</dbReference>
<dbReference type="InterPro" id="IPR002300">
    <property type="entry name" value="aa-tRNA-synth_Ia"/>
</dbReference>
<dbReference type="GO" id="GO:0004823">
    <property type="term" value="F:leucine-tRNA ligase activity"/>
    <property type="evidence" value="ECO:0007669"/>
    <property type="project" value="UniProtKB-UniRule"/>
</dbReference>
<evidence type="ECO:0000256" key="5">
    <source>
        <dbReference type="ARBA" id="ARBA00022840"/>
    </source>
</evidence>
<dbReference type="GO" id="GO:0005524">
    <property type="term" value="F:ATP binding"/>
    <property type="evidence" value="ECO:0007669"/>
    <property type="project" value="UniProtKB-UniRule"/>
</dbReference>
<dbReference type="CDD" id="cd07958">
    <property type="entry name" value="Anticodon_Ia_Leu_BEm"/>
    <property type="match status" value="1"/>
</dbReference>
<dbReference type="EC" id="6.1.1.4" evidence="9"/>
<dbReference type="GO" id="GO:0005829">
    <property type="term" value="C:cytosol"/>
    <property type="evidence" value="ECO:0007669"/>
    <property type="project" value="TreeGrafter"/>
</dbReference>
<evidence type="ECO:0000256" key="9">
    <source>
        <dbReference type="HAMAP-Rule" id="MF_00049"/>
    </source>
</evidence>
<dbReference type="InterPro" id="IPR015413">
    <property type="entry name" value="Methionyl/Leucyl_tRNA_Synth"/>
</dbReference>
<dbReference type="Pfam" id="PF09334">
    <property type="entry name" value="tRNA-synt_1g"/>
    <property type="match status" value="1"/>
</dbReference>
<dbReference type="PRINTS" id="PR00985">
    <property type="entry name" value="TRNASYNTHLEU"/>
</dbReference>
<dbReference type="CDD" id="cd00812">
    <property type="entry name" value="LeuRS_core"/>
    <property type="match status" value="1"/>
</dbReference>
<dbReference type="InterPro" id="IPR001412">
    <property type="entry name" value="aa-tRNA-synth_I_CS"/>
</dbReference>
<evidence type="ECO:0000256" key="7">
    <source>
        <dbReference type="ARBA" id="ARBA00023146"/>
    </source>
</evidence>
<keyword evidence="7 9" id="KW-0030">Aminoacyl-tRNA synthetase</keyword>
<dbReference type="InterPro" id="IPR002302">
    <property type="entry name" value="Leu-tRNA-ligase"/>
</dbReference>
<feature type="binding site" evidence="9">
    <location>
        <position position="614"/>
    </location>
    <ligand>
        <name>ATP</name>
        <dbReference type="ChEBI" id="CHEBI:30616"/>
    </ligand>
</feature>
<dbReference type="FunFam" id="1.10.730.10:FF:000011">
    <property type="entry name" value="Leucine--tRNA ligase chloroplastic/mitochondrial"/>
    <property type="match status" value="1"/>
</dbReference>
<dbReference type="SUPFAM" id="SSF50677">
    <property type="entry name" value="ValRS/IleRS/LeuRS editing domain"/>
    <property type="match status" value="1"/>
</dbReference>
<reference evidence="15 16" key="1">
    <citation type="submission" date="2017-09" db="EMBL/GenBank/DDBJ databases">
        <title>Comparative genomics of rhizobia isolated from Phaseolus vulgaris in China.</title>
        <authorList>
            <person name="Tong W."/>
        </authorList>
    </citation>
    <scope>NUCLEOTIDE SEQUENCE [LARGE SCALE GENOMIC DNA]</scope>
    <source>
        <strain evidence="15 16">C5</strain>
    </source>
</reference>
<evidence type="ECO:0000256" key="4">
    <source>
        <dbReference type="ARBA" id="ARBA00022741"/>
    </source>
</evidence>
<feature type="short sequence motif" description="'KMSKS' region" evidence="9">
    <location>
        <begin position="611"/>
        <end position="615"/>
    </location>
</feature>
<evidence type="ECO:0000313" key="15">
    <source>
        <dbReference type="EMBL" id="PDT02071.1"/>
    </source>
</evidence>
<evidence type="ECO:0000256" key="8">
    <source>
        <dbReference type="ARBA" id="ARBA00047469"/>
    </source>
</evidence>
<proteinExistence type="inferred from homology"/>
<evidence type="ECO:0000256" key="1">
    <source>
        <dbReference type="ARBA" id="ARBA00005594"/>
    </source>
</evidence>
<evidence type="ECO:0000256" key="2">
    <source>
        <dbReference type="ARBA" id="ARBA00022490"/>
    </source>
</evidence>
<dbReference type="InterPro" id="IPR013155">
    <property type="entry name" value="M/V/L/I-tRNA-synth_anticd-bd"/>
</dbReference>
<keyword evidence="6 9" id="KW-0648">Protein biosynthesis</keyword>
<dbReference type="FunFam" id="3.40.50.620:FF:000077">
    <property type="entry name" value="Leucine--tRNA ligase"/>
    <property type="match status" value="1"/>
</dbReference>
<evidence type="ECO:0000256" key="3">
    <source>
        <dbReference type="ARBA" id="ARBA00022598"/>
    </source>
</evidence>
<dbReference type="NCBIfam" id="TIGR00396">
    <property type="entry name" value="leuS_bact"/>
    <property type="match status" value="1"/>
</dbReference>
<dbReference type="Gene3D" id="3.40.50.620">
    <property type="entry name" value="HUPs"/>
    <property type="match status" value="2"/>
</dbReference>
<dbReference type="Pfam" id="PF00133">
    <property type="entry name" value="tRNA-synt_1"/>
    <property type="match status" value="1"/>
</dbReference>
<organism evidence="15 16">
    <name type="scientific">Rhizobium chutanense</name>
    <dbReference type="NCBI Taxonomy" id="2035448"/>
    <lineage>
        <taxon>Bacteria</taxon>
        <taxon>Pseudomonadati</taxon>
        <taxon>Pseudomonadota</taxon>
        <taxon>Alphaproteobacteria</taxon>
        <taxon>Hyphomicrobiales</taxon>
        <taxon>Rhizobiaceae</taxon>
        <taxon>Rhizobium/Agrobacterium group</taxon>
        <taxon>Rhizobium</taxon>
    </lineage>
</organism>
<feature type="domain" description="Methionyl/Leucyl tRNA synthetase" evidence="13">
    <location>
        <begin position="38"/>
        <end position="171"/>
    </location>
</feature>
<accession>A0A2A6J7U9</accession>
<dbReference type="SUPFAM" id="SSF47323">
    <property type="entry name" value="Anticodon-binding domain of a subclass of class I aminoacyl-tRNA synthetases"/>
    <property type="match status" value="1"/>
</dbReference>
<evidence type="ECO:0000259" key="14">
    <source>
        <dbReference type="Pfam" id="PF13603"/>
    </source>
</evidence>
<dbReference type="GO" id="GO:0006429">
    <property type="term" value="P:leucyl-tRNA aminoacylation"/>
    <property type="evidence" value="ECO:0007669"/>
    <property type="project" value="UniProtKB-UniRule"/>
</dbReference>
<feature type="domain" description="Leucyl-tRNA synthetase editing" evidence="14">
    <location>
        <begin position="219"/>
        <end position="401"/>
    </location>
</feature>
<gene>
    <name evidence="9" type="primary">leuS</name>
    <name evidence="15" type="ORF">CO666_22340</name>
</gene>
<keyword evidence="5 9" id="KW-0067">ATP-binding</keyword>
<keyword evidence="3 9" id="KW-0436">Ligase</keyword>
<dbReference type="InterPro" id="IPR014729">
    <property type="entry name" value="Rossmann-like_a/b/a_fold"/>
</dbReference>
<dbReference type="InterPro" id="IPR025709">
    <property type="entry name" value="Leu_tRNA-synth_edit"/>
</dbReference>
<keyword evidence="16" id="KW-1185">Reference proteome</keyword>
<dbReference type="Pfam" id="PF13603">
    <property type="entry name" value="tRNA-synt_1_2"/>
    <property type="match status" value="1"/>
</dbReference>
<dbReference type="EMBL" id="NWSV01000017">
    <property type="protein sequence ID" value="PDT02071.1"/>
    <property type="molecule type" value="Genomic_DNA"/>
</dbReference>
<dbReference type="InterPro" id="IPR009008">
    <property type="entry name" value="Val/Leu/Ile-tRNA-synth_edit"/>
</dbReference>
<dbReference type="Pfam" id="PF08264">
    <property type="entry name" value="Anticodon_1"/>
    <property type="match status" value="1"/>
</dbReference>
<comment type="subcellular location">
    <subcellularLocation>
        <location evidence="9">Cytoplasm</location>
    </subcellularLocation>
</comment>
<evidence type="ECO:0000256" key="10">
    <source>
        <dbReference type="RuleBase" id="RU363035"/>
    </source>
</evidence>
<dbReference type="FunFam" id="3.40.50.620:FF:000056">
    <property type="entry name" value="Leucine--tRNA ligase"/>
    <property type="match status" value="1"/>
</dbReference>
<evidence type="ECO:0000259" key="11">
    <source>
        <dbReference type="Pfam" id="PF00133"/>
    </source>
</evidence>
<dbReference type="PANTHER" id="PTHR43740:SF2">
    <property type="entry name" value="LEUCINE--TRNA LIGASE, MITOCHONDRIAL"/>
    <property type="match status" value="1"/>
</dbReference>
<dbReference type="PANTHER" id="PTHR43740">
    <property type="entry name" value="LEUCYL-TRNA SYNTHETASE"/>
    <property type="match status" value="1"/>
</dbReference>
<feature type="domain" description="Aminoacyl-tRNA synthetase class Ia" evidence="11">
    <location>
        <begin position="608"/>
        <end position="637"/>
    </location>
</feature>
<evidence type="ECO:0000256" key="6">
    <source>
        <dbReference type="ARBA" id="ARBA00022917"/>
    </source>
</evidence>
<dbReference type="GO" id="GO:0002161">
    <property type="term" value="F:aminoacyl-tRNA deacylase activity"/>
    <property type="evidence" value="ECO:0007669"/>
    <property type="project" value="InterPro"/>
</dbReference>
<dbReference type="Gene3D" id="1.10.730.10">
    <property type="entry name" value="Isoleucyl-tRNA Synthetase, Domain 1"/>
    <property type="match status" value="1"/>
</dbReference>
<feature type="domain" description="Methionyl/Valyl/Leucyl/Isoleucyl-tRNA synthetase anticodon-binding" evidence="12">
    <location>
        <begin position="689"/>
        <end position="796"/>
    </location>
</feature>
<keyword evidence="4 9" id="KW-0547">Nucleotide-binding</keyword>
<dbReference type="SUPFAM" id="SSF52374">
    <property type="entry name" value="Nucleotidylyl transferase"/>
    <property type="match status" value="1"/>
</dbReference>
<name>A0A2A6J7U9_9HYPH</name>
<evidence type="ECO:0000259" key="13">
    <source>
        <dbReference type="Pfam" id="PF09334"/>
    </source>
</evidence>
<dbReference type="Gene3D" id="3.90.740.10">
    <property type="entry name" value="Valyl/Leucyl/Isoleucyl-tRNA synthetase, editing domain"/>
    <property type="match status" value="1"/>
</dbReference>
<comment type="catalytic activity">
    <reaction evidence="8 9">
        <text>tRNA(Leu) + L-leucine + ATP = L-leucyl-tRNA(Leu) + AMP + diphosphate</text>
        <dbReference type="Rhea" id="RHEA:11688"/>
        <dbReference type="Rhea" id="RHEA-COMP:9613"/>
        <dbReference type="Rhea" id="RHEA-COMP:9622"/>
        <dbReference type="ChEBI" id="CHEBI:30616"/>
        <dbReference type="ChEBI" id="CHEBI:33019"/>
        <dbReference type="ChEBI" id="CHEBI:57427"/>
        <dbReference type="ChEBI" id="CHEBI:78442"/>
        <dbReference type="ChEBI" id="CHEBI:78494"/>
        <dbReference type="ChEBI" id="CHEBI:456215"/>
        <dbReference type="EC" id="6.1.1.4"/>
    </reaction>
</comment>
<comment type="similarity">
    <text evidence="1 9 10">Belongs to the class-I aminoacyl-tRNA synthetase family.</text>
</comment>
<evidence type="ECO:0000259" key="12">
    <source>
        <dbReference type="Pfam" id="PF08264"/>
    </source>
</evidence>
<comment type="caution">
    <text evidence="9">Lacks conserved residue(s) required for the propagation of feature annotation.</text>
</comment>
<keyword evidence="2 9" id="KW-0963">Cytoplasm</keyword>
<protein>
    <recommendedName>
        <fullName evidence="9">Leucine--tRNA ligase</fullName>
        <ecNumber evidence="9">6.1.1.4</ecNumber>
    </recommendedName>
    <alternativeName>
        <fullName evidence="9">Leucyl-tRNA synthetase</fullName>
        <shortName evidence="9">LeuRS</shortName>
    </alternativeName>
</protein>
<dbReference type="AlphaFoldDB" id="A0A2A6J7U9"/>
<dbReference type="PROSITE" id="PS00178">
    <property type="entry name" value="AA_TRNA_LIGASE_I"/>
    <property type="match status" value="1"/>
</dbReference>
<dbReference type="InterPro" id="IPR009080">
    <property type="entry name" value="tRNAsynth_Ia_anticodon-bd"/>
</dbReference>
<sequence length="841" mass="94356">MAYDPKTIEPRWQGYWEENQTFRTGDDQRRPKYYVLDMFPYPSGDGLHVGHPEGYTATDVVARYKRMMGFNVLHPMGWDAYGLPAERYAVRTGVHPAITTRSNIANFRKQVRRLGFSYDWSREISTTDPEFVRWTQWIFLQMYKAGLAYQADVAVNWCPAQGTVLANEEVKDGRYVETGDPVERRTMRQWMLKITAYADRLLADLDELDWPDGIKAMQRNWIGRSEGAEVAFAVEDRESSLTVYTTRPETIFGATFIVLSPEHPAINAIASAGQRGEVDAYRARAAAMSAIEKSQAQGKSGVFTGAYAINPANGSRIPVWVADYALMSYGTGAIMAVPAHDDRDRDFAEVFGLPIVEVVSASGSPSGDVPPAAWAGDGLMVNSGFMDGMETKTARTTAIAWMTEQGVGVGRIEYKLRDWLFSRQRYWGEPFPILHTADGSIVPLPEDALPLLPPELTEYRPTPDGEPPLARAEDWVRTTDPKSGMDALRETNTMPQWAGSCWYFLRFADPSNVTAPIDPDKEKYWLPVDLYVGGAEHAVLHLLYARFWHKVLFDIGVVTSKEPFRKLFNQGMILAFSYKDATGKYHRPEDAAERDGRWYVGETEVERQVEKMSKSKFNVVNPDEVVDQYGADAMRLYELFMGPLDVAKPWQMSGVAGVSRFLHRVWRIAIGEDGMVSSKIVDAKPSPEIARVLHKTIKAVGDDIKALRFNTAISKLMELSNALTGLDIKPRSAVESFVLLLAPFAPHIAEELWRRLAHPESLSHEPWPTYDPALADDDIREIIVQVNGKLRGRIHAASMISDDELVRLAAQEPDVRSRLTGKAVLKEIIVPGRLVNFVLAP</sequence>